<dbReference type="PANTHER" id="PTHR14932">
    <property type="entry name" value="RAS GTPASE-RELATED"/>
    <property type="match status" value="1"/>
</dbReference>
<proteinExistence type="predicted"/>
<dbReference type="GO" id="GO:0005829">
    <property type="term" value="C:cytosol"/>
    <property type="evidence" value="ECO:0007669"/>
    <property type="project" value="TreeGrafter"/>
</dbReference>
<dbReference type="GO" id="GO:0005525">
    <property type="term" value="F:GTP binding"/>
    <property type="evidence" value="ECO:0007669"/>
    <property type="project" value="InterPro"/>
</dbReference>
<evidence type="ECO:0000313" key="3">
    <source>
        <dbReference type="WBParaSite" id="Smp_062680.1"/>
    </source>
</evidence>
<dbReference type="InterPro" id="IPR027417">
    <property type="entry name" value="P-loop_NTPase"/>
</dbReference>
<accession>A0A3Q0KGS5</accession>
<sequence length="568" mass="65092">MSLAKKWWDKSETTTKRYSSADIQPIGEYLQEKFSHGVDYNMKIVIRGDRNVGKSTLLSRLKGEQFKEEYIPSNEIQLANIHWNHQNSQSVIKVEVWDVVDKGKPRSSVSKGVRFFNKLTKGQPSINIAGQAGNIEPCLDASFINVYKGAHGVILMMDMTKPSTFEYVCRELIQIPPKLPILIMSNFHDIQEQRKVTEEQVQIFLNDSIMQLNQYNVTTDEKVNELSRNIHVQKTSSSNPIRSIPVQYCESSMKTGLGLMYVYKFLNIPFLCLQRDVLQYQLKRNYDEMIHVLDELSPKTDNQTPEQRFSYIDSGQRRTTDKSSSSRTCSSSFSVIKENVANFPIKLTESNKTTVISFNPSNMNNQNNFDDNQNNFHMKRDEYNIIKTNEINEELNQNPMVIAFSEEIDPADNEIYYLNNNTTNTTTNNHSGSPTESYATVTPNSDNDNVLNITDDNLHFKNNENLSHEIMDELQLNLRLEQCYSHGKKVNLDYSNQFKRSALKTIDGTMANSGQLIKSESRQNKNTDEQEGILGTNLKNNKNLSISNENIIILPTDDDALEKFLEDS</sequence>
<feature type="region of interest" description="Disordered" evidence="1">
    <location>
        <begin position="298"/>
        <end position="329"/>
    </location>
</feature>
<dbReference type="SMART" id="SM00175">
    <property type="entry name" value="RAB"/>
    <property type="match status" value="1"/>
</dbReference>
<protein>
    <submittedName>
        <fullName evidence="3">GTP-binding protein Parf</fullName>
    </submittedName>
</protein>
<dbReference type="AlphaFoldDB" id="A0A3Q0KGS5"/>
<dbReference type="InParanoid" id="A0A3Q0KGS5"/>
<reference evidence="2" key="1">
    <citation type="journal article" date="2012" name="PLoS Negl. Trop. Dis.">
        <title>A systematically improved high quality genome and transcriptome of the human blood fluke Schistosoma mansoni.</title>
        <authorList>
            <person name="Protasio A.V."/>
            <person name="Tsai I.J."/>
            <person name="Babbage A."/>
            <person name="Nichol S."/>
            <person name="Hunt M."/>
            <person name="Aslett M.A."/>
            <person name="De Silva N."/>
            <person name="Velarde G.S."/>
            <person name="Anderson T.J."/>
            <person name="Clark R.C."/>
            <person name="Davidson C."/>
            <person name="Dillon G.P."/>
            <person name="Holroyd N.E."/>
            <person name="LoVerde P.T."/>
            <person name="Lloyd C."/>
            <person name="McQuillan J."/>
            <person name="Oliveira G."/>
            <person name="Otto T.D."/>
            <person name="Parker-Manuel S.J."/>
            <person name="Quail M.A."/>
            <person name="Wilson R.A."/>
            <person name="Zerlotini A."/>
            <person name="Dunne D.W."/>
            <person name="Berriman M."/>
        </authorList>
    </citation>
    <scope>NUCLEOTIDE SEQUENCE [LARGE SCALE GENOMIC DNA]</scope>
    <source>
        <strain evidence="2">Puerto Rican</strain>
    </source>
</reference>
<organism evidence="2 3">
    <name type="scientific">Schistosoma mansoni</name>
    <name type="common">Blood fluke</name>
    <dbReference type="NCBI Taxonomy" id="6183"/>
    <lineage>
        <taxon>Eukaryota</taxon>
        <taxon>Metazoa</taxon>
        <taxon>Spiralia</taxon>
        <taxon>Lophotrochozoa</taxon>
        <taxon>Platyhelminthes</taxon>
        <taxon>Trematoda</taxon>
        <taxon>Digenea</taxon>
        <taxon>Strigeidida</taxon>
        <taxon>Schistosomatoidea</taxon>
        <taxon>Schistosomatidae</taxon>
        <taxon>Schistosoma</taxon>
    </lineage>
</organism>
<dbReference type="PANTHER" id="PTHR14932:SF1">
    <property type="entry name" value="RAB-LIKE PROTEIN 6"/>
    <property type="match status" value="1"/>
</dbReference>
<dbReference type="STRING" id="6183.A0A3Q0KGS5"/>
<dbReference type="WBParaSite" id="Smp_062680.1">
    <property type="protein sequence ID" value="Smp_062680.1"/>
    <property type="gene ID" value="Smp_062680"/>
</dbReference>
<keyword evidence="2" id="KW-1185">Reference proteome</keyword>
<dbReference type="GO" id="GO:0005634">
    <property type="term" value="C:nucleus"/>
    <property type="evidence" value="ECO:0007669"/>
    <property type="project" value="TreeGrafter"/>
</dbReference>
<dbReference type="Proteomes" id="UP000008854">
    <property type="component" value="Unassembled WGS sequence"/>
</dbReference>
<evidence type="ECO:0000256" key="1">
    <source>
        <dbReference type="SAM" id="MobiDB-lite"/>
    </source>
</evidence>
<name>A0A3Q0KGS5_SCHMA</name>
<dbReference type="Gene3D" id="3.40.50.300">
    <property type="entry name" value="P-loop containing nucleotide triphosphate hydrolases"/>
    <property type="match status" value="1"/>
</dbReference>
<reference evidence="3" key="2">
    <citation type="submission" date="2018-12" db="UniProtKB">
        <authorList>
            <consortium name="WormBaseParasite"/>
        </authorList>
    </citation>
    <scope>IDENTIFICATION</scope>
    <source>
        <strain evidence="3">Puerto Rican</strain>
    </source>
</reference>
<evidence type="ECO:0000313" key="2">
    <source>
        <dbReference type="Proteomes" id="UP000008854"/>
    </source>
</evidence>
<dbReference type="InterPro" id="IPR040385">
    <property type="entry name" value="RABL6"/>
</dbReference>
<dbReference type="Pfam" id="PF08477">
    <property type="entry name" value="Roc"/>
    <property type="match status" value="1"/>
</dbReference>
<dbReference type="PROSITE" id="PS51419">
    <property type="entry name" value="RAB"/>
    <property type="match status" value="1"/>
</dbReference>
<dbReference type="SUPFAM" id="SSF52540">
    <property type="entry name" value="P-loop containing nucleoside triphosphate hydrolases"/>
    <property type="match status" value="1"/>
</dbReference>